<dbReference type="InterPro" id="IPR036291">
    <property type="entry name" value="NAD(P)-bd_dom_sf"/>
</dbReference>
<dbReference type="Gene3D" id="3.90.25.10">
    <property type="entry name" value="UDP-galactose 4-epimerase, domain 1"/>
    <property type="match status" value="1"/>
</dbReference>
<comment type="similarity">
    <text evidence="1 2">Belongs to the dTDP-4-dehydrorhamnose reductase family.</text>
</comment>
<dbReference type="NCBIfam" id="TIGR01214">
    <property type="entry name" value="rmlD"/>
    <property type="match status" value="1"/>
</dbReference>
<reference evidence="4" key="1">
    <citation type="submission" date="2014-11" db="EMBL/GenBank/DDBJ databases">
        <authorList>
            <person name="Malar M.C."/>
            <person name="Sen D."/>
            <person name="Tripathy S."/>
        </authorList>
    </citation>
    <scope>NUCLEOTIDE SEQUENCE</scope>
    <source>
        <strain evidence="4">BDU141951</strain>
    </source>
</reference>
<dbReference type="GO" id="GO:0019305">
    <property type="term" value="P:dTDP-rhamnose biosynthetic process"/>
    <property type="evidence" value="ECO:0007669"/>
    <property type="project" value="UniProtKB-UniPathway"/>
</dbReference>
<accession>A0A0C1VDF5</accession>
<gene>
    <name evidence="4" type="primary">rfbD</name>
    <name evidence="4" type="ORF">QQ91_000280</name>
</gene>
<feature type="domain" description="RmlD-like substrate binding" evidence="3">
    <location>
        <begin position="1"/>
        <end position="288"/>
    </location>
</feature>
<evidence type="ECO:0000256" key="2">
    <source>
        <dbReference type="RuleBase" id="RU364082"/>
    </source>
</evidence>
<dbReference type="InterPro" id="IPR029903">
    <property type="entry name" value="RmlD-like-bd"/>
</dbReference>
<dbReference type="CDD" id="cd05254">
    <property type="entry name" value="dTDP_HR_like_SDR_e"/>
    <property type="match status" value="1"/>
</dbReference>
<comment type="function">
    <text evidence="2">Catalyzes the reduction of dTDP-6-deoxy-L-lyxo-4-hexulose to yield dTDP-L-rhamnose.</text>
</comment>
<comment type="pathway">
    <text evidence="2">Carbohydrate biosynthesis; dTDP-L-rhamnose biosynthesis.</text>
</comment>
<reference evidence="4" key="2">
    <citation type="journal article" date="2015" name="Genome Announc.">
        <title>Draft Genome Sequence of Filamentous Marine Cyanobacterium Lyngbya confervoides Strain BDU141951.</title>
        <authorList>
            <person name="Chandrababunaidu M.M."/>
            <person name="Sen D."/>
            <person name="Tripathy S."/>
        </authorList>
    </citation>
    <scope>NUCLEOTIDE SEQUENCE</scope>
    <source>
        <strain evidence="4">BDU141951</strain>
    </source>
</reference>
<dbReference type="FunFam" id="3.40.50.720:FF:000159">
    <property type="entry name" value="dTDP-4-dehydrorhamnose reductase"/>
    <property type="match status" value="1"/>
</dbReference>
<dbReference type="SUPFAM" id="SSF51735">
    <property type="entry name" value="NAD(P)-binding Rossmann-fold domains"/>
    <property type="match status" value="1"/>
</dbReference>
<dbReference type="InterPro" id="IPR005913">
    <property type="entry name" value="dTDP_dehydrorham_reduct"/>
</dbReference>
<name>A0A0C1VDF5_9CYAN</name>
<sequence>MKILLLGSRGQVGQELLLTLPTLGTVTAWSRDELDLAQLDTIETKVIAQQPDVIVNAAAYTAVDKAEQEPELAHTINGEAPGKLAQAAAACGATLIHISTDYVFDGQQNQPYRPDSPTQPLGVYGQSKLAGELAVKAACDRHVILRTAWVYGAKGQGNFVKTMLRLGAERDTLKVVYDQVGTPTWSYDIAQAIAQLIPHLTPETFGTYHFTNSGAVSWYDFAIAIFEEAAALGYPLALKTVLPITTDQYPLPAQRPAYSVMGSEKLDALLNQTPPHWRVSLRKMLPELLSAQSQS</sequence>
<dbReference type="GO" id="GO:0005829">
    <property type="term" value="C:cytosol"/>
    <property type="evidence" value="ECO:0007669"/>
    <property type="project" value="TreeGrafter"/>
</dbReference>
<protein>
    <recommendedName>
        <fullName evidence="2">dTDP-4-dehydrorhamnose reductase</fullName>
        <ecNumber evidence="2">1.1.1.133</ecNumber>
    </recommendedName>
</protein>
<reference evidence="4" key="3">
    <citation type="submission" date="2020-02" db="EMBL/GenBank/DDBJ databases">
        <authorList>
            <person name="Sarangi A.N."/>
            <person name="Ghosh S."/>
            <person name="Mukherjee M."/>
            <person name="Tripathy S."/>
        </authorList>
    </citation>
    <scope>NUCLEOTIDE SEQUENCE</scope>
    <source>
        <strain evidence="4">BDU141951</strain>
    </source>
</reference>
<dbReference type="PANTHER" id="PTHR10491:SF4">
    <property type="entry name" value="METHIONINE ADENOSYLTRANSFERASE 2 SUBUNIT BETA"/>
    <property type="match status" value="1"/>
</dbReference>
<dbReference type="PANTHER" id="PTHR10491">
    <property type="entry name" value="DTDP-4-DEHYDRORHAMNOSE REDUCTASE"/>
    <property type="match status" value="1"/>
</dbReference>
<dbReference type="UniPathway" id="UPA00124"/>
<comment type="caution">
    <text evidence="4">The sequence shown here is derived from an EMBL/GenBank/DDBJ whole genome shotgun (WGS) entry which is preliminary data.</text>
</comment>
<dbReference type="AlphaFoldDB" id="A0A0C1VDF5"/>
<dbReference type="GO" id="GO:0008831">
    <property type="term" value="F:dTDP-4-dehydrorhamnose reductase activity"/>
    <property type="evidence" value="ECO:0007669"/>
    <property type="project" value="UniProtKB-EC"/>
</dbReference>
<evidence type="ECO:0000256" key="1">
    <source>
        <dbReference type="ARBA" id="ARBA00010944"/>
    </source>
</evidence>
<keyword evidence="2 4" id="KW-0560">Oxidoreductase</keyword>
<organism evidence="4">
    <name type="scientific">Lyngbya confervoides BDU141951</name>
    <dbReference type="NCBI Taxonomy" id="1574623"/>
    <lineage>
        <taxon>Bacteria</taxon>
        <taxon>Bacillati</taxon>
        <taxon>Cyanobacteriota</taxon>
        <taxon>Cyanophyceae</taxon>
        <taxon>Oscillatoriophycideae</taxon>
        <taxon>Oscillatoriales</taxon>
        <taxon>Microcoleaceae</taxon>
        <taxon>Lyngbya</taxon>
    </lineage>
</organism>
<dbReference type="Pfam" id="PF04321">
    <property type="entry name" value="RmlD_sub_bind"/>
    <property type="match status" value="1"/>
</dbReference>
<dbReference type="Gene3D" id="3.40.50.720">
    <property type="entry name" value="NAD(P)-binding Rossmann-like Domain"/>
    <property type="match status" value="1"/>
</dbReference>
<evidence type="ECO:0000259" key="3">
    <source>
        <dbReference type="Pfam" id="PF04321"/>
    </source>
</evidence>
<dbReference type="EMBL" id="JTHE02000002">
    <property type="protein sequence ID" value="NEV65550.1"/>
    <property type="molecule type" value="Genomic_DNA"/>
</dbReference>
<evidence type="ECO:0000313" key="4">
    <source>
        <dbReference type="EMBL" id="NEV65550.1"/>
    </source>
</evidence>
<keyword evidence="2" id="KW-0521">NADP</keyword>
<proteinExistence type="inferred from homology"/>
<dbReference type="EC" id="1.1.1.133" evidence="2"/>